<dbReference type="PANTHER" id="PTHR47926:SF536">
    <property type="entry name" value="DYW DOMAIN-CONTAINING PROTEIN"/>
    <property type="match status" value="1"/>
</dbReference>
<feature type="repeat" description="PPR" evidence="3">
    <location>
        <begin position="129"/>
        <end position="163"/>
    </location>
</feature>
<feature type="repeat" description="PPR" evidence="3">
    <location>
        <begin position="332"/>
        <end position="366"/>
    </location>
</feature>
<evidence type="ECO:0000313" key="5">
    <source>
        <dbReference type="EMBL" id="KAK8947028.1"/>
    </source>
</evidence>
<keyword evidence="2" id="KW-0677">Repeat</keyword>
<evidence type="ECO:0000256" key="3">
    <source>
        <dbReference type="PROSITE-ProRule" id="PRU00708"/>
    </source>
</evidence>
<dbReference type="PANTHER" id="PTHR47926">
    <property type="entry name" value="PENTATRICOPEPTIDE REPEAT-CONTAINING PROTEIN"/>
    <property type="match status" value="1"/>
</dbReference>
<dbReference type="AlphaFoldDB" id="A0AAP0GA43"/>
<dbReference type="InterPro" id="IPR032867">
    <property type="entry name" value="DYW_dom"/>
</dbReference>
<name>A0AAP0GA43_9ASPA</name>
<feature type="repeat" description="PPR" evidence="3">
    <location>
        <begin position="230"/>
        <end position="264"/>
    </location>
</feature>
<evidence type="ECO:0000313" key="6">
    <source>
        <dbReference type="Proteomes" id="UP001418222"/>
    </source>
</evidence>
<proteinExistence type="inferred from homology"/>
<dbReference type="InterPro" id="IPR046849">
    <property type="entry name" value="E2_motif"/>
</dbReference>
<dbReference type="Proteomes" id="UP001418222">
    <property type="component" value="Unassembled WGS sequence"/>
</dbReference>
<feature type="repeat" description="PPR" evidence="3">
    <location>
        <begin position="504"/>
        <end position="534"/>
    </location>
</feature>
<dbReference type="Gene3D" id="1.25.40.10">
    <property type="entry name" value="Tetratricopeptide repeat domain"/>
    <property type="match status" value="5"/>
</dbReference>
<evidence type="ECO:0000256" key="1">
    <source>
        <dbReference type="ARBA" id="ARBA00006643"/>
    </source>
</evidence>
<feature type="repeat" description="PPR" evidence="3">
    <location>
        <begin position="434"/>
        <end position="468"/>
    </location>
</feature>
<evidence type="ECO:0000256" key="2">
    <source>
        <dbReference type="ARBA" id="ARBA00022737"/>
    </source>
</evidence>
<keyword evidence="6" id="KW-1185">Reference proteome</keyword>
<dbReference type="Pfam" id="PF20431">
    <property type="entry name" value="E_motif"/>
    <property type="match status" value="1"/>
</dbReference>
<dbReference type="InterPro" id="IPR002885">
    <property type="entry name" value="PPR_rpt"/>
</dbReference>
<dbReference type="PROSITE" id="PS51375">
    <property type="entry name" value="PPR"/>
    <property type="match status" value="6"/>
</dbReference>
<dbReference type="Pfam" id="PF14432">
    <property type="entry name" value="DYW_deaminase"/>
    <property type="match status" value="1"/>
</dbReference>
<dbReference type="InterPro" id="IPR046960">
    <property type="entry name" value="PPR_At4g14850-like_plant"/>
</dbReference>
<dbReference type="GO" id="GO:0003729">
    <property type="term" value="F:mRNA binding"/>
    <property type="evidence" value="ECO:0007669"/>
    <property type="project" value="UniProtKB-ARBA"/>
</dbReference>
<dbReference type="FunFam" id="1.25.40.10:FF:000690">
    <property type="entry name" value="Pentatricopeptide repeat-containing protein"/>
    <property type="match status" value="1"/>
</dbReference>
<dbReference type="FunFam" id="1.25.40.10:FF:000682">
    <property type="entry name" value="Pentatricopeptide repeat-containing protein At3g16610"/>
    <property type="match status" value="1"/>
</dbReference>
<dbReference type="Pfam" id="PF13041">
    <property type="entry name" value="PPR_2"/>
    <property type="match status" value="3"/>
</dbReference>
<dbReference type="Pfam" id="PF20430">
    <property type="entry name" value="Eplus_motif"/>
    <property type="match status" value="1"/>
</dbReference>
<evidence type="ECO:0000259" key="4">
    <source>
        <dbReference type="Pfam" id="PF14432"/>
    </source>
</evidence>
<dbReference type="InterPro" id="IPR011990">
    <property type="entry name" value="TPR-like_helical_dom_sf"/>
</dbReference>
<feature type="domain" description="DYW" evidence="4">
    <location>
        <begin position="750"/>
        <end position="842"/>
    </location>
</feature>
<dbReference type="NCBIfam" id="TIGR00756">
    <property type="entry name" value="PPR"/>
    <property type="match status" value="5"/>
</dbReference>
<organism evidence="5 6">
    <name type="scientific">Platanthera zijinensis</name>
    <dbReference type="NCBI Taxonomy" id="2320716"/>
    <lineage>
        <taxon>Eukaryota</taxon>
        <taxon>Viridiplantae</taxon>
        <taxon>Streptophyta</taxon>
        <taxon>Embryophyta</taxon>
        <taxon>Tracheophyta</taxon>
        <taxon>Spermatophyta</taxon>
        <taxon>Magnoliopsida</taxon>
        <taxon>Liliopsida</taxon>
        <taxon>Asparagales</taxon>
        <taxon>Orchidaceae</taxon>
        <taxon>Orchidoideae</taxon>
        <taxon>Orchideae</taxon>
        <taxon>Orchidinae</taxon>
        <taxon>Platanthera</taxon>
    </lineage>
</organism>
<dbReference type="Pfam" id="PF01535">
    <property type="entry name" value="PPR"/>
    <property type="match status" value="5"/>
</dbReference>
<accession>A0AAP0GA43</accession>
<protein>
    <submittedName>
        <fullName evidence="5">Pentatricopeptide repeat-containing protein</fullName>
    </submittedName>
</protein>
<feature type="repeat" description="PPR" evidence="3">
    <location>
        <begin position="535"/>
        <end position="569"/>
    </location>
</feature>
<dbReference type="FunFam" id="1.25.40.10:FF:000073">
    <property type="entry name" value="Pentatricopeptide repeat-containing protein chloroplastic"/>
    <property type="match status" value="1"/>
</dbReference>
<comment type="caution">
    <text evidence="5">The sequence shown here is derived from an EMBL/GenBank/DDBJ whole genome shotgun (WGS) entry which is preliminary data.</text>
</comment>
<dbReference type="GO" id="GO:0008270">
    <property type="term" value="F:zinc ion binding"/>
    <property type="evidence" value="ECO:0007669"/>
    <property type="project" value="InterPro"/>
</dbReference>
<reference evidence="5 6" key="1">
    <citation type="journal article" date="2022" name="Nat. Plants">
        <title>Genomes of leafy and leafless Platanthera orchids illuminate the evolution of mycoheterotrophy.</title>
        <authorList>
            <person name="Li M.H."/>
            <person name="Liu K.W."/>
            <person name="Li Z."/>
            <person name="Lu H.C."/>
            <person name="Ye Q.L."/>
            <person name="Zhang D."/>
            <person name="Wang J.Y."/>
            <person name="Li Y.F."/>
            <person name="Zhong Z.M."/>
            <person name="Liu X."/>
            <person name="Yu X."/>
            <person name="Liu D.K."/>
            <person name="Tu X.D."/>
            <person name="Liu B."/>
            <person name="Hao Y."/>
            <person name="Liao X.Y."/>
            <person name="Jiang Y.T."/>
            <person name="Sun W.H."/>
            <person name="Chen J."/>
            <person name="Chen Y.Q."/>
            <person name="Ai Y."/>
            <person name="Zhai J.W."/>
            <person name="Wu S.S."/>
            <person name="Zhou Z."/>
            <person name="Hsiao Y.Y."/>
            <person name="Wu W.L."/>
            <person name="Chen Y.Y."/>
            <person name="Lin Y.F."/>
            <person name="Hsu J.L."/>
            <person name="Li C.Y."/>
            <person name="Wang Z.W."/>
            <person name="Zhao X."/>
            <person name="Zhong W.Y."/>
            <person name="Ma X.K."/>
            <person name="Ma L."/>
            <person name="Huang J."/>
            <person name="Chen G.Z."/>
            <person name="Huang M.Z."/>
            <person name="Huang L."/>
            <person name="Peng D.H."/>
            <person name="Luo Y.B."/>
            <person name="Zou S.Q."/>
            <person name="Chen S.P."/>
            <person name="Lan S."/>
            <person name="Tsai W.C."/>
            <person name="Van de Peer Y."/>
            <person name="Liu Z.J."/>
        </authorList>
    </citation>
    <scope>NUCLEOTIDE SEQUENCE [LARGE SCALE GENOMIC DNA]</scope>
    <source>
        <strain evidence="5">Lor287</strain>
    </source>
</reference>
<comment type="similarity">
    <text evidence="1">Belongs to the PPR family. PCMP-H subfamily.</text>
</comment>
<dbReference type="GO" id="GO:0009451">
    <property type="term" value="P:RNA modification"/>
    <property type="evidence" value="ECO:0007669"/>
    <property type="project" value="InterPro"/>
</dbReference>
<sequence length="842" mass="93452">MMVLIELFLPPTRPLFTHGFNGFLSIRSKIRAPFVFQSLYSSGCILHLKKNMEELSNSSPCLPAETCFQMAENRTSSRSPEEGKIRCHIVNSRAHTRHPALLQKLFLMHLSCCKIDDARQIFDEIRKPSIFLYNAMIRAYAWIGPSHGAIDLYHHLIDSGMIPNKHTFPFVLKACSTLLALEEGRELHDHAKRLGFVRDVYISTSLIDMYMKCGQVDDARIVFSQVTKKDTVAWNSMIAGCSLHGFYDEAVGFLSEMQSEGTTPNCSTMVGLLPVVGQAKAVRKGRSIHCFCLRRFFVGEDVRASTAILDMYAKCGSMVSAFNLFNKISRKNEVTWSSMIGGYVQCEKMAEALVIFDQLMRNAPSSISSTSVACVLRACAGLPCRKRGQGMHCYLVKSGFLLDMAVGNSLLSMYAKLGSTGDAINFFEEMDSKDSVSYSAIISGCAQNGYAGEALAIFRRMRLNRIEPDAATMVGVLPACSHMSASRHGSCSHGHVLARGLASNVSVCNALIDMYAKCGKIELSRAIFDRMNARDTVTWNAMIASYGIHGLGVESIAMFGSMRAEGFKPDDITFVCLLNSCSHSGLISEGRFCYESMTQVYNIVPRMEHYICFVDLLSRGGLLNEAYEFINAIPLEPDIRLWSALLAACRIHKNADLADEVAGIVQKLGPEGSGNFVTISNIFSAAGRYQEAARVRIIQQEMGFKKSPGCSWVEIEGKIHAFMGGDSSHPLSSKIYEKLADLFVEMRKLGYRADTNFVIHDLLEEEKEESLVYHSEKLAIAFALLGSEDGRPILVTKNLRICGDCHEAIKLISVVTERAITVRDASRFHHFREGLCRCGDFW</sequence>
<dbReference type="InterPro" id="IPR046848">
    <property type="entry name" value="E_motif"/>
</dbReference>
<gene>
    <name evidence="5" type="primary">PCMP-E91</name>
    <name evidence="5" type="ORF">KSP39_PZI006878</name>
</gene>
<dbReference type="EMBL" id="JBBWWQ010000005">
    <property type="protein sequence ID" value="KAK8947028.1"/>
    <property type="molecule type" value="Genomic_DNA"/>
</dbReference>